<evidence type="ECO:0000256" key="4">
    <source>
        <dbReference type="SAM" id="Coils"/>
    </source>
</evidence>
<dbReference type="RefSeq" id="WP_252664746.1">
    <property type="nucleotide sequence ID" value="NZ_CP098611.1"/>
</dbReference>
<evidence type="ECO:0000256" key="3">
    <source>
        <dbReference type="PROSITE-ProRule" id="PRU00284"/>
    </source>
</evidence>
<dbReference type="SMART" id="SM00065">
    <property type="entry name" value="GAF"/>
    <property type="match status" value="4"/>
</dbReference>
<dbReference type="Pfam" id="PF00015">
    <property type="entry name" value="MCPsignal"/>
    <property type="match status" value="1"/>
</dbReference>
<dbReference type="InterPro" id="IPR003018">
    <property type="entry name" value="GAF"/>
</dbReference>
<dbReference type="Gene3D" id="1.10.287.950">
    <property type="entry name" value="Methyl-accepting chemotaxis protein"/>
    <property type="match status" value="1"/>
</dbReference>
<dbReference type="PROSITE" id="PS50885">
    <property type="entry name" value="HAMP"/>
    <property type="match status" value="1"/>
</dbReference>
<gene>
    <name evidence="8" type="ORF">NEA10_07715</name>
</gene>
<dbReference type="PROSITE" id="PS50046">
    <property type="entry name" value="PHYTOCHROME_2"/>
    <property type="match status" value="4"/>
</dbReference>
<dbReference type="SUPFAM" id="SSF58104">
    <property type="entry name" value="Methyl-accepting chemotaxis protein (MCP) signaling domain"/>
    <property type="match status" value="1"/>
</dbReference>
<dbReference type="CDD" id="cd11386">
    <property type="entry name" value="MCP_signal"/>
    <property type="match status" value="1"/>
</dbReference>
<dbReference type="Pfam" id="PF00672">
    <property type="entry name" value="HAMP"/>
    <property type="match status" value="1"/>
</dbReference>
<evidence type="ECO:0000259" key="6">
    <source>
        <dbReference type="PROSITE" id="PS50111"/>
    </source>
</evidence>
<dbReference type="SUPFAM" id="SSF55781">
    <property type="entry name" value="GAF domain-like"/>
    <property type="match status" value="4"/>
</dbReference>
<evidence type="ECO:0000313" key="9">
    <source>
        <dbReference type="Proteomes" id="UP001056708"/>
    </source>
</evidence>
<feature type="domain" description="HAMP" evidence="7">
    <location>
        <begin position="855"/>
        <end position="906"/>
    </location>
</feature>
<dbReference type="Proteomes" id="UP001056708">
    <property type="component" value="Chromosome"/>
</dbReference>
<dbReference type="PANTHER" id="PTHR32089:SF114">
    <property type="entry name" value="METHYL-ACCEPTING CHEMOTAXIS PROTEIN MCPB"/>
    <property type="match status" value="1"/>
</dbReference>
<feature type="domain" description="Methyl-accepting transducer" evidence="6">
    <location>
        <begin position="911"/>
        <end position="1147"/>
    </location>
</feature>
<comment type="similarity">
    <text evidence="2">Belongs to the methyl-accepting chemotaxis (MCP) protein family.</text>
</comment>
<evidence type="ECO:0000313" key="8">
    <source>
        <dbReference type="EMBL" id="USR92594.1"/>
    </source>
</evidence>
<dbReference type="CDD" id="cd06225">
    <property type="entry name" value="HAMP"/>
    <property type="match status" value="1"/>
</dbReference>
<name>A0ABY5ATP5_9CYAN</name>
<dbReference type="SMART" id="SM00304">
    <property type="entry name" value="HAMP"/>
    <property type="match status" value="1"/>
</dbReference>
<proteinExistence type="inferred from homology"/>
<keyword evidence="4" id="KW-0175">Coiled coil</keyword>
<dbReference type="SMART" id="SM00283">
    <property type="entry name" value="MA"/>
    <property type="match status" value="1"/>
</dbReference>
<dbReference type="Gene3D" id="3.30.450.40">
    <property type="match status" value="4"/>
</dbReference>
<evidence type="ECO:0000259" key="7">
    <source>
        <dbReference type="PROSITE" id="PS50885"/>
    </source>
</evidence>
<feature type="coiled-coil region" evidence="4">
    <location>
        <begin position="833"/>
        <end position="860"/>
    </location>
</feature>
<keyword evidence="9" id="KW-1185">Reference proteome</keyword>
<dbReference type="InterPro" id="IPR004089">
    <property type="entry name" value="MCPsignal_dom"/>
</dbReference>
<feature type="domain" description="Phytochrome chromophore attachment site" evidence="5">
    <location>
        <begin position="284"/>
        <end position="424"/>
    </location>
</feature>
<dbReference type="InterPro" id="IPR016132">
    <property type="entry name" value="Phyto_chromo_attachment"/>
</dbReference>
<dbReference type="PROSITE" id="PS50111">
    <property type="entry name" value="CHEMOTAXIS_TRANSDUC_2"/>
    <property type="match status" value="1"/>
</dbReference>
<feature type="domain" description="Phytochrome chromophore attachment site" evidence="5">
    <location>
        <begin position="650"/>
        <end position="822"/>
    </location>
</feature>
<dbReference type="EMBL" id="CP098611">
    <property type="protein sequence ID" value="USR92594.1"/>
    <property type="molecule type" value="Genomic_DNA"/>
</dbReference>
<dbReference type="InterPro" id="IPR029016">
    <property type="entry name" value="GAF-like_dom_sf"/>
</dbReference>
<feature type="domain" description="Phytochrome chromophore attachment site" evidence="5">
    <location>
        <begin position="45"/>
        <end position="228"/>
    </location>
</feature>
<feature type="coiled-coil region" evidence="4">
    <location>
        <begin position="1055"/>
        <end position="1082"/>
    </location>
</feature>
<evidence type="ECO:0000256" key="2">
    <source>
        <dbReference type="ARBA" id="ARBA00029447"/>
    </source>
</evidence>
<reference evidence="8" key="1">
    <citation type="submission" date="2022-06" db="EMBL/GenBank/DDBJ databases">
        <title>Genome sequence of Phormidium yuhuli AB48 isolated from an industrial photobioreactor environment.</title>
        <authorList>
            <person name="Qiu Y."/>
            <person name="Noonan A.J.C."/>
            <person name="Dofher K."/>
            <person name="Koch M."/>
            <person name="Kieft B."/>
            <person name="Lin X."/>
            <person name="Ziels R.M."/>
            <person name="Hallam S.J."/>
        </authorList>
    </citation>
    <scope>NUCLEOTIDE SEQUENCE</scope>
    <source>
        <strain evidence="8">AB48</strain>
    </source>
</reference>
<keyword evidence="1 3" id="KW-0807">Transducer</keyword>
<protein>
    <submittedName>
        <fullName evidence="8">GAF domain-containing protein</fullName>
    </submittedName>
</protein>
<accession>A0ABY5ATP5</accession>
<dbReference type="PANTHER" id="PTHR32089">
    <property type="entry name" value="METHYL-ACCEPTING CHEMOTAXIS PROTEIN MCPB"/>
    <property type="match status" value="1"/>
</dbReference>
<organism evidence="8 9">
    <name type="scientific">Phormidium yuhuli AB48</name>
    <dbReference type="NCBI Taxonomy" id="2940671"/>
    <lineage>
        <taxon>Bacteria</taxon>
        <taxon>Bacillati</taxon>
        <taxon>Cyanobacteriota</taxon>
        <taxon>Cyanophyceae</taxon>
        <taxon>Oscillatoriophycideae</taxon>
        <taxon>Oscillatoriales</taxon>
        <taxon>Oscillatoriaceae</taxon>
        <taxon>Phormidium</taxon>
        <taxon>Phormidium yuhuli</taxon>
    </lineage>
</organism>
<feature type="domain" description="Phytochrome chromophore attachment site" evidence="5">
    <location>
        <begin position="467"/>
        <end position="607"/>
    </location>
</feature>
<sequence length="1184" mass="131792">MSPRESTSPATTNLSAPIAKSLEEQLKAIRQQAAKITQPLQQAHSLETACQDVVAQLQQVFECDRALIYRLCDRSIDAFIDQFPNPVSGLSFNGGGNGANRPSSNGSIDSGLPLTSANGGNLTGTVIAEAVSRGWTPALGDRLHIAAFGVETLDDYQNLGFISIADQSRTNLTPHQQQILNRYQVQAALTIPLKLGPKLWGVLSVQHCQNPYSWSEREIAILRQVAGELISFQQSLNGPRTSMLDPNPQQIEDVLERLRNSFDRVQDRDRSVARVIERIRQSLNIDIIFRTTTKEVRLLLKCDRVAVYQFNSDFSGQFVAESVTSGWVKLVGEDVERVWKDTYLEENQGGRYANHETYAVTDIYTIGHDPCHVELLEQFEARAYTLVPIFQGEHLWGILAAYQNNGPREWQKSEVDLLQRIADQLGVALQQAETVAQLRRQSDRISQAAERDRTVAQVIDRIRQSLDISSIFNVTTKEVRLLLQCDRVAVYQFNPDFSGQFVAESVTPGWGKLVGPEVERVWKDTYLEENQGGRYAYRETYAVTDIYEAGHDPCHVELLEQFEARAYTLVPIFQGETLWGILAAYQNDSPREWQEDEVQLLVRIADQLGVALQQAETVQELRRQSERIARTAERERAVTQVIERIRESLDLDTIFDTTTSEVRRLLKTDRVCVYQFAEDWSGSFIAESVGATWAPLVQRQQQVPTLRENVSQCDNMNRLIEGQQSAQLAPQASGPASRDTYLQETEGGRFQTEQSFAVEDIYHAGFSTCYLEVLEQYQCRAYAIVPIFKGPQLWGLLAAYQNNGPRTWENEEVTLLRQIGTQLGVAIQQSEYLQQLQEQSLQLEAAAQRDKAAKEQLQKRALELLMAVRPALDGDLTVRIPVTEDEMGTLADSFNNTLQSLRKIVMQVQTAAGQVVQSSQSSDASLMELSDQAQQQFEEISKTLDRIQDVVGFTQTTANNAQQVEVALQGANRTLEAGDDAMNRTVEGIADIRQTVAAAAKGIARLTQSSQNIAKVVNLINNFATQTNLLALNAAIEATRAGEYGRGFAVVADEVRSLARQSADATTEIENLVQEIQAETKDVTLAMEMASEQVTKGTNLVGETRQTLNEIVAATAQIGELVQGITHATQVQTEQAQSVTEMMRSIAAIANQTSENSIAISSRFKDALTTAQELQSSAGQFKVN</sequence>
<evidence type="ECO:0000259" key="5">
    <source>
        <dbReference type="PROSITE" id="PS50046"/>
    </source>
</evidence>
<evidence type="ECO:0000256" key="1">
    <source>
        <dbReference type="ARBA" id="ARBA00023224"/>
    </source>
</evidence>
<dbReference type="Pfam" id="PF01590">
    <property type="entry name" value="GAF"/>
    <property type="match status" value="4"/>
</dbReference>
<dbReference type="InterPro" id="IPR003660">
    <property type="entry name" value="HAMP_dom"/>
</dbReference>